<dbReference type="GO" id="GO:0030295">
    <property type="term" value="F:protein kinase activator activity"/>
    <property type="evidence" value="ECO:0007669"/>
    <property type="project" value="TreeGrafter"/>
</dbReference>
<reference evidence="2 3" key="1">
    <citation type="submission" date="2020-02" db="EMBL/GenBank/DDBJ databases">
        <title>Draft genome sequence of Limisphaera ngatamarikiensis NGM72.4T, a thermophilic Verrucomicrobia grouped in subdivision 3.</title>
        <authorList>
            <person name="Carere C.R."/>
            <person name="Steen J."/>
            <person name="Hugenholtz P."/>
            <person name="Stott M.B."/>
        </authorList>
    </citation>
    <scope>NUCLEOTIDE SEQUENCE [LARGE SCALE GENOMIC DNA]</scope>
    <source>
        <strain evidence="2 3">NGM72.4</strain>
    </source>
</reference>
<dbReference type="PROSITE" id="PS00372">
    <property type="entry name" value="PTS_EIIA_TYPE_2_HIS"/>
    <property type="match status" value="1"/>
</dbReference>
<dbReference type="PANTHER" id="PTHR47738">
    <property type="entry name" value="PTS SYSTEM FRUCTOSE-LIKE EIIA COMPONENT-RELATED"/>
    <property type="match status" value="1"/>
</dbReference>
<accession>A0A6M1RXU6</accession>
<evidence type="ECO:0000313" key="2">
    <source>
        <dbReference type="EMBL" id="NGO38000.1"/>
    </source>
</evidence>
<comment type="caution">
    <text evidence="2">The sequence shown here is derived from an EMBL/GenBank/DDBJ whole genome shotgun (WGS) entry which is preliminary data.</text>
</comment>
<dbReference type="Pfam" id="PF00359">
    <property type="entry name" value="PTS_EIIA_2"/>
    <property type="match status" value="1"/>
</dbReference>
<dbReference type="PROSITE" id="PS51094">
    <property type="entry name" value="PTS_EIIA_TYPE_2"/>
    <property type="match status" value="1"/>
</dbReference>
<feature type="domain" description="PTS EIIA type-2" evidence="1">
    <location>
        <begin position="12"/>
        <end position="158"/>
    </location>
</feature>
<dbReference type="Gene3D" id="3.40.930.10">
    <property type="entry name" value="Mannitol-specific EII, Chain A"/>
    <property type="match status" value="1"/>
</dbReference>
<keyword evidence="3" id="KW-1185">Reference proteome</keyword>
<dbReference type="RefSeq" id="WP_165105273.1">
    <property type="nucleotide sequence ID" value="NZ_JAAKYA010000006.1"/>
</dbReference>
<keyword evidence="2" id="KW-0762">Sugar transport</keyword>
<evidence type="ECO:0000313" key="3">
    <source>
        <dbReference type="Proteomes" id="UP000477311"/>
    </source>
</evidence>
<dbReference type="PANTHER" id="PTHR47738:SF1">
    <property type="entry name" value="NITROGEN REGULATORY PROTEIN"/>
    <property type="match status" value="1"/>
</dbReference>
<sequence length="166" mass="18531">MVESNRSLQLHLLLSRSTIVLSLQARTRDEVLRELAARVPGLEGRPERLEELVEALRDREELHSTGIGEGVALPHARQPLPHLSDRPVLVFGRHPGGVAFRAVDGRPVRLFFLMLAPDLTVHLAMLARISRLLRQVALREALMTAATPEAVIELLREAEARLDQGR</sequence>
<gene>
    <name evidence="2" type="ORF">G4L39_01125</name>
</gene>
<proteinExistence type="predicted"/>
<dbReference type="InterPro" id="IPR016152">
    <property type="entry name" value="PTrfase/Anion_transptr"/>
</dbReference>
<name>A0A6M1RXU6_9BACT</name>
<keyword evidence="2" id="KW-0813">Transport</keyword>
<dbReference type="SUPFAM" id="SSF55804">
    <property type="entry name" value="Phoshotransferase/anion transport protein"/>
    <property type="match status" value="1"/>
</dbReference>
<dbReference type="Proteomes" id="UP000477311">
    <property type="component" value="Unassembled WGS sequence"/>
</dbReference>
<dbReference type="EMBL" id="JAAKYA010000006">
    <property type="protein sequence ID" value="NGO38000.1"/>
    <property type="molecule type" value="Genomic_DNA"/>
</dbReference>
<dbReference type="InterPro" id="IPR002178">
    <property type="entry name" value="PTS_EIIA_type-2_dom"/>
</dbReference>
<dbReference type="CDD" id="cd00211">
    <property type="entry name" value="PTS_IIA_fru"/>
    <property type="match status" value="1"/>
</dbReference>
<dbReference type="InterPro" id="IPR051541">
    <property type="entry name" value="PTS_SugarTrans_NitroReg"/>
</dbReference>
<evidence type="ECO:0000259" key="1">
    <source>
        <dbReference type="PROSITE" id="PS51094"/>
    </source>
</evidence>
<protein>
    <submittedName>
        <fullName evidence="2">PTS sugar transporter subunit IIA</fullName>
    </submittedName>
</protein>
<organism evidence="2 3">
    <name type="scientific">Limisphaera ngatamarikiensis</name>
    <dbReference type="NCBI Taxonomy" id="1324935"/>
    <lineage>
        <taxon>Bacteria</taxon>
        <taxon>Pseudomonadati</taxon>
        <taxon>Verrucomicrobiota</taxon>
        <taxon>Verrucomicrobiia</taxon>
        <taxon>Limisphaerales</taxon>
        <taxon>Limisphaeraceae</taxon>
        <taxon>Limisphaera</taxon>
    </lineage>
</organism>
<dbReference type="AlphaFoldDB" id="A0A6M1RXU6"/>